<protein>
    <submittedName>
        <fullName evidence="2">Metal-sensitive transcriptional regulator</fullName>
    </submittedName>
</protein>
<comment type="caution">
    <text evidence="2">The sequence shown here is derived from an EMBL/GenBank/DDBJ whole genome shotgun (WGS) entry which is preliminary data.</text>
</comment>
<evidence type="ECO:0000313" key="2">
    <source>
        <dbReference type="EMBL" id="MBL6903114.1"/>
    </source>
</evidence>
<comment type="similarity">
    <text evidence="1">Belongs to the FrmR/RcnR family.</text>
</comment>
<dbReference type="GO" id="GO:0046872">
    <property type="term" value="F:metal ion binding"/>
    <property type="evidence" value="ECO:0007669"/>
    <property type="project" value="InterPro"/>
</dbReference>
<dbReference type="AlphaFoldDB" id="A0A937JDI5"/>
<evidence type="ECO:0000313" key="3">
    <source>
        <dbReference type="Proteomes" id="UP000705230"/>
    </source>
</evidence>
<sequence>MKHPCHKEEIPSLSRVEGQVRGIAKMIDEDKYCIDILNQIKAVKNALTSVEGRILKKHMKECVKEALSDEKGFDDKVEEILKTLRR</sequence>
<dbReference type="EMBL" id="JADHSG010000003">
    <property type="protein sequence ID" value="MBL6903114.1"/>
    <property type="molecule type" value="Genomic_DNA"/>
</dbReference>
<reference evidence="2" key="1">
    <citation type="submission" date="2020-10" db="EMBL/GenBank/DDBJ databases">
        <title>Microbiome of the Black Sea water column analyzed by genome centric metagenomics.</title>
        <authorList>
            <person name="Cabello-Yeves P.J."/>
            <person name="Callieri C."/>
            <person name="Picazo A."/>
            <person name="Mehrshad M."/>
            <person name="Haro-Moreno J.M."/>
            <person name="Roda-Garcia J."/>
            <person name="Dzembekova N."/>
            <person name="Slabakova V."/>
            <person name="Slabakova N."/>
            <person name="Moncheva S."/>
            <person name="Rodriguez-Valera F."/>
        </authorList>
    </citation>
    <scope>NUCLEOTIDE SEQUENCE</scope>
    <source>
        <strain evidence="2">BS30m-G43</strain>
    </source>
</reference>
<name>A0A937JDI5_9GAMM</name>
<dbReference type="CDD" id="cd10148">
    <property type="entry name" value="CsoR-like_DUF156"/>
    <property type="match status" value="1"/>
</dbReference>
<dbReference type="Proteomes" id="UP000705230">
    <property type="component" value="Unassembled WGS sequence"/>
</dbReference>
<dbReference type="GO" id="GO:0045892">
    <property type="term" value="P:negative regulation of DNA-templated transcription"/>
    <property type="evidence" value="ECO:0007669"/>
    <property type="project" value="UniProtKB-ARBA"/>
</dbReference>
<proteinExistence type="inferred from homology"/>
<dbReference type="Pfam" id="PF02583">
    <property type="entry name" value="Trns_repr_metal"/>
    <property type="match status" value="1"/>
</dbReference>
<accession>A0A937JDI5</accession>
<dbReference type="Gene3D" id="1.20.58.1000">
    <property type="entry name" value="Metal-sensitive repressor, helix protomer"/>
    <property type="match status" value="1"/>
</dbReference>
<dbReference type="InterPro" id="IPR003735">
    <property type="entry name" value="Metal_Tscrpt_repr"/>
</dbReference>
<dbReference type="PANTHER" id="PTHR33677">
    <property type="entry name" value="TRANSCRIPTIONAL REPRESSOR FRMR-RELATED"/>
    <property type="match status" value="1"/>
</dbReference>
<gene>
    <name evidence="2" type="ORF">ISR29_02825</name>
</gene>
<dbReference type="InterPro" id="IPR038390">
    <property type="entry name" value="Metal_Tscrpt_repr_sf"/>
</dbReference>
<dbReference type="GO" id="GO:0003677">
    <property type="term" value="F:DNA binding"/>
    <property type="evidence" value="ECO:0007669"/>
    <property type="project" value="InterPro"/>
</dbReference>
<evidence type="ECO:0000256" key="1">
    <source>
        <dbReference type="ARBA" id="ARBA00005260"/>
    </source>
</evidence>
<organism evidence="2 3">
    <name type="scientific">SAR86 cluster bacterium</name>
    <dbReference type="NCBI Taxonomy" id="2030880"/>
    <lineage>
        <taxon>Bacteria</taxon>
        <taxon>Pseudomonadati</taxon>
        <taxon>Pseudomonadota</taxon>
        <taxon>Gammaproteobacteria</taxon>
        <taxon>SAR86 cluster</taxon>
    </lineage>
</organism>